<dbReference type="EMBL" id="JBFXLT010000143">
    <property type="protein sequence ID" value="KAL2803310.1"/>
    <property type="molecule type" value="Genomic_DNA"/>
</dbReference>
<reference evidence="1 2" key="1">
    <citation type="submission" date="2024-07" db="EMBL/GenBank/DDBJ databases">
        <title>Section-level genome sequencing and comparative genomics of Aspergillus sections Usti and Cavernicolus.</title>
        <authorList>
            <consortium name="Lawrence Berkeley National Laboratory"/>
            <person name="Nybo J.L."/>
            <person name="Vesth T.C."/>
            <person name="Theobald S."/>
            <person name="Frisvad J.C."/>
            <person name="Larsen T.O."/>
            <person name="Kjaerboelling I."/>
            <person name="Rothschild-Mancinelli K."/>
            <person name="Lyhne E.K."/>
            <person name="Kogle M.E."/>
            <person name="Barry K."/>
            <person name="Clum A."/>
            <person name="Na H."/>
            <person name="Ledsgaard L."/>
            <person name="Lin J."/>
            <person name="Lipzen A."/>
            <person name="Kuo A."/>
            <person name="Riley R."/>
            <person name="Mondo S."/>
            <person name="Labutti K."/>
            <person name="Haridas S."/>
            <person name="Pangalinan J."/>
            <person name="Salamov A.A."/>
            <person name="Simmons B.A."/>
            <person name="Magnuson J.K."/>
            <person name="Chen J."/>
            <person name="Drula E."/>
            <person name="Henrissat B."/>
            <person name="Wiebenga A."/>
            <person name="Lubbers R.J."/>
            <person name="Gomes A.C."/>
            <person name="Makela M.R."/>
            <person name="Stajich J."/>
            <person name="Grigoriev I.V."/>
            <person name="Mortensen U.H."/>
            <person name="De Vries R.P."/>
            <person name="Baker S.E."/>
            <person name="Andersen M.R."/>
        </authorList>
    </citation>
    <scope>NUCLEOTIDE SEQUENCE [LARGE SCALE GENOMIC DNA]</scope>
    <source>
        <strain evidence="1 2">CBS 588.65</strain>
    </source>
</reference>
<proteinExistence type="predicted"/>
<dbReference type="Proteomes" id="UP001610334">
    <property type="component" value="Unassembled WGS sequence"/>
</dbReference>
<sequence length="132" mass="15236">MVARFLRAGQVSTASLTRWELFCGVSGAVNLLTLRLGSRITARSYRTCTPYQDCCKPVEMFCWGLLRKLIIPTPSRNLRPTGISTDRLSDYTCWIWWTEKDWMRDFQGEVSEGRRRATSIGDLRDIRLTPNI</sequence>
<gene>
    <name evidence="1" type="ORF">BJX63DRAFT_76762</name>
</gene>
<protein>
    <submittedName>
        <fullName evidence="1">Uncharacterized protein</fullName>
    </submittedName>
</protein>
<comment type="caution">
    <text evidence="1">The sequence shown here is derived from an EMBL/GenBank/DDBJ whole genome shotgun (WGS) entry which is preliminary data.</text>
</comment>
<evidence type="ECO:0000313" key="1">
    <source>
        <dbReference type="EMBL" id="KAL2803310.1"/>
    </source>
</evidence>
<organism evidence="1 2">
    <name type="scientific">Aspergillus granulosus</name>
    <dbReference type="NCBI Taxonomy" id="176169"/>
    <lineage>
        <taxon>Eukaryota</taxon>
        <taxon>Fungi</taxon>
        <taxon>Dikarya</taxon>
        <taxon>Ascomycota</taxon>
        <taxon>Pezizomycotina</taxon>
        <taxon>Eurotiomycetes</taxon>
        <taxon>Eurotiomycetidae</taxon>
        <taxon>Eurotiales</taxon>
        <taxon>Aspergillaceae</taxon>
        <taxon>Aspergillus</taxon>
        <taxon>Aspergillus subgen. Nidulantes</taxon>
    </lineage>
</organism>
<evidence type="ECO:0000313" key="2">
    <source>
        <dbReference type="Proteomes" id="UP001610334"/>
    </source>
</evidence>
<keyword evidence="2" id="KW-1185">Reference proteome</keyword>
<accession>A0ABR4GXY0</accession>
<name>A0ABR4GXY0_9EURO</name>